<gene>
    <name evidence="4" type="ORF">QYE76_038455</name>
</gene>
<evidence type="ECO:0000313" key="4">
    <source>
        <dbReference type="EMBL" id="KAK1677607.1"/>
    </source>
</evidence>
<keyword evidence="5" id="KW-1185">Reference proteome</keyword>
<feature type="domain" description="Transposase (putative) gypsy type" evidence="3">
    <location>
        <begin position="401"/>
        <end position="439"/>
    </location>
</feature>
<feature type="compositionally biased region" description="Polar residues" evidence="2">
    <location>
        <begin position="697"/>
        <end position="706"/>
    </location>
</feature>
<evidence type="ECO:0000256" key="2">
    <source>
        <dbReference type="SAM" id="MobiDB-lite"/>
    </source>
</evidence>
<sequence length="1049" mass="118222">MLKCPIHELPRNVIVNNFYARLSGQHKDYLDACSEGSFTSKEVEARWDLLDRIEDNAEGWENDKGKESGYADKPPFKPLPPEEGNEEKEKEKKKKGTKKKKKNKGNKKKEVTAYPRVYEITIGNRKYVAPDDYCDNESKYDDLPMPFTYISNHDLNEHTTFDIANLWEINSENDDDNDCHSVSVIHASSHNDIESSKLGEEVFANPLATGHYVLDTSPSNNNNGVDTDKPIVKDNYSISYDDTVPPISDVHYKECYDIGLHERDIFDLFLPEFDKPWVIHLRENLLLFYKPLLLEAQHCLQERRGNVDITPLQKILHCAHCPAHSSELVLLCSPPVELILSSTRIQRSNNPNGRRRSGVGEIQDLQSRHEPAEEVGVHQEEDALRFPHEESYPNPPMEYRLHQLTPNSILHVSIFITLCECFLGVQPNWALWKRIFCLRRNGSHGVAYNIGGVVICVRSDVDYFDVKFPDSVQGWRKRWLYVHEESSDSIEYNIAPFDGKTKILRRRSWDAEASEEEKLATEALMTRIRELQSTRGKELSGIQITAYFLRIRMQPLQARKNPLWMYAGDEDVERLSTDLSAKDLEKLIRRISKLSKKDTIPTSCKVAPFCRANPLPEGHLVLSSLPPLPEGGEVEERAVVTDDNQGASRPESGVGDSHKSAASLEKETEAEVSSSTRSSLPAASPKGKRKRDEAIDSGTSKVNTSRAGKAALDAEEETLDLYGAALVSSDDEEENAPIDETARTSTSHTLVVSEARPDGDETSPPPQNLEHPKPAQSPQAPSPKRARVETTKEPTILTGCSSTSSMEEPFMKELVRFGTQFIGYRDYARELEEKLAEANKRADALAIELEHSESAHTKTVEDLEKRLGDAKRALEENVAQHSAREEEILSRLETQSRRFVRRTHQEYELENPEDDELLDALSLLEIHGTEARNGLDEAEAGLSRLFPYFFHKKEQPATFIDLAQCFNGKEDLGLQLRQEGLKVGVEGTMALIAESQQQVDWSKVGDTGKIETKKWQSLIKAAKPNSKKILATLGYKPAPAPSSSKPEVK</sequence>
<dbReference type="PANTHER" id="PTHR33026">
    <property type="entry name" value="OS06G0360600 PROTEIN"/>
    <property type="match status" value="1"/>
</dbReference>
<proteinExistence type="predicted"/>
<feature type="compositionally biased region" description="Basic residues" evidence="2">
    <location>
        <begin position="91"/>
        <end position="107"/>
    </location>
</feature>
<dbReference type="AlphaFoldDB" id="A0AAD8T8Y3"/>
<dbReference type="Pfam" id="PF04195">
    <property type="entry name" value="Transposase_28"/>
    <property type="match status" value="1"/>
</dbReference>
<evidence type="ECO:0000259" key="3">
    <source>
        <dbReference type="Pfam" id="PF04195"/>
    </source>
</evidence>
<dbReference type="PANTHER" id="PTHR33026:SF7">
    <property type="entry name" value="OS03G0100275 PROTEIN"/>
    <property type="match status" value="1"/>
</dbReference>
<feature type="compositionally biased region" description="Basic and acidic residues" evidence="2">
    <location>
        <begin position="58"/>
        <end position="70"/>
    </location>
</feature>
<evidence type="ECO:0000313" key="5">
    <source>
        <dbReference type="Proteomes" id="UP001231189"/>
    </source>
</evidence>
<organism evidence="4 5">
    <name type="scientific">Lolium multiflorum</name>
    <name type="common">Italian ryegrass</name>
    <name type="synonym">Lolium perenne subsp. multiflorum</name>
    <dbReference type="NCBI Taxonomy" id="4521"/>
    <lineage>
        <taxon>Eukaryota</taxon>
        <taxon>Viridiplantae</taxon>
        <taxon>Streptophyta</taxon>
        <taxon>Embryophyta</taxon>
        <taxon>Tracheophyta</taxon>
        <taxon>Spermatophyta</taxon>
        <taxon>Magnoliopsida</taxon>
        <taxon>Liliopsida</taxon>
        <taxon>Poales</taxon>
        <taxon>Poaceae</taxon>
        <taxon>BOP clade</taxon>
        <taxon>Pooideae</taxon>
        <taxon>Poodae</taxon>
        <taxon>Poeae</taxon>
        <taxon>Poeae Chloroplast Group 2 (Poeae type)</taxon>
        <taxon>Loliodinae</taxon>
        <taxon>Loliinae</taxon>
        <taxon>Lolium</taxon>
    </lineage>
</organism>
<reference evidence="4" key="1">
    <citation type="submission" date="2023-07" db="EMBL/GenBank/DDBJ databases">
        <title>A chromosome-level genome assembly of Lolium multiflorum.</title>
        <authorList>
            <person name="Chen Y."/>
            <person name="Copetti D."/>
            <person name="Kolliker R."/>
            <person name="Studer B."/>
        </authorList>
    </citation>
    <scope>NUCLEOTIDE SEQUENCE</scope>
    <source>
        <strain evidence="4">02402/16</strain>
        <tissue evidence="4">Leaf</tissue>
    </source>
</reference>
<accession>A0AAD8T8Y3</accession>
<feature type="region of interest" description="Disordered" evidence="2">
    <location>
        <begin position="58"/>
        <end position="110"/>
    </location>
</feature>
<dbReference type="InterPro" id="IPR007321">
    <property type="entry name" value="Transposase_28"/>
</dbReference>
<protein>
    <recommendedName>
        <fullName evidence="3">Transposase (putative) gypsy type domain-containing protein</fullName>
    </recommendedName>
</protein>
<feature type="coiled-coil region" evidence="1">
    <location>
        <begin position="828"/>
        <end position="891"/>
    </location>
</feature>
<feature type="region of interest" description="Disordered" evidence="2">
    <location>
        <begin position="639"/>
        <end position="711"/>
    </location>
</feature>
<keyword evidence="1" id="KW-0175">Coiled coil</keyword>
<dbReference type="Proteomes" id="UP001231189">
    <property type="component" value="Unassembled WGS sequence"/>
</dbReference>
<name>A0AAD8T8Y3_LOLMU</name>
<feature type="compositionally biased region" description="Low complexity" evidence="2">
    <location>
        <begin position="774"/>
        <end position="783"/>
    </location>
</feature>
<dbReference type="EMBL" id="JAUUTY010000002">
    <property type="protein sequence ID" value="KAK1677607.1"/>
    <property type="molecule type" value="Genomic_DNA"/>
</dbReference>
<feature type="compositionally biased region" description="Low complexity" evidence="2">
    <location>
        <begin position="673"/>
        <end position="685"/>
    </location>
</feature>
<comment type="caution">
    <text evidence="4">The sequence shown here is derived from an EMBL/GenBank/DDBJ whole genome shotgun (WGS) entry which is preliminary data.</text>
</comment>
<evidence type="ECO:0000256" key="1">
    <source>
        <dbReference type="SAM" id="Coils"/>
    </source>
</evidence>
<feature type="region of interest" description="Disordered" evidence="2">
    <location>
        <begin position="725"/>
        <end position="804"/>
    </location>
</feature>
<feature type="compositionally biased region" description="Basic and acidic residues" evidence="2">
    <location>
        <begin position="656"/>
        <end position="669"/>
    </location>
</feature>